<evidence type="ECO:0000256" key="3">
    <source>
        <dbReference type="ARBA" id="ARBA00022692"/>
    </source>
</evidence>
<keyword evidence="3 6" id="KW-0812">Transmembrane</keyword>
<evidence type="ECO:0000256" key="2">
    <source>
        <dbReference type="ARBA" id="ARBA00022475"/>
    </source>
</evidence>
<keyword evidence="5 6" id="KW-0472">Membrane</keyword>
<keyword evidence="4 6" id="KW-1133">Transmembrane helix</keyword>
<evidence type="ECO:0000313" key="8">
    <source>
        <dbReference type="Proteomes" id="UP001058860"/>
    </source>
</evidence>
<name>A0ABY5PF07_9ACTN</name>
<feature type="transmembrane region" description="Helical" evidence="6">
    <location>
        <begin position="151"/>
        <end position="169"/>
    </location>
</feature>
<evidence type="ECO:0000256" key="1">
    <source>
        <dbReference type="ARBA" id="ARBA00004651"/>
    </source>
</evidence>
<keyword evidence="2" id="KW-1003">Cell membrane</keyword>
<evidence type="ECO:0000256" key="6">
    <source>
        <dbReference type="SAM" id="Phobius"/>
    </source>
</evidence>
<comment type="subcellular location">
    <subcellularLocation>
        <location evidence="1">Cell membrane</location>
        <topology evidence="1">Multi-pass membrane protein</topology>
    </subcellularLocation>
</comment>
<dbReference type="PANTHER" id="PTHR39087">
    <property type="entry name" value="UPF0104 MEMBRANE PROTEIN MJ1595"/>
    <property type="match status" value="1"/>
</dbReference>
<keyword evidence="8" id="KW-1185">Reference proteome</keyword>
<dbReference type="Proteomes" id="UP001058860">
    <property type="component" value="Chromosome"/>
</dbReference>
<gene>
    <name evidence="7" type="ORF">LRS13_21745</name>
</gene>
<dbReference type="InterPro" id="IPR022791">
    <property type="entry name" value="L-PG_synthase/AglD"/>
</dbReference>
<feature type="transmembrane region" description="Helical" evidence="6">
    <location>
        <begin position="272"/>
        <end position="294"/>
    </location>
</feature>
<feature type="transmembrane region" description="Helical" evidence="6">
    <location>
        <begin position="107"/>
        <end position="131"/>
    </location>
</feature>
<dbReference type="Pfam" id="PF03706">
    <property type="entry name" value="LPG_synthase_TM"/>
    <property type="match status" value="1"/>
</dbReference>
<evidence type="ECO:0000313" key="7">
    <source>
        <dbReference type="EMBL" id="UUY03264.1"/>
    </source>
</evidence>
<accession>A0ABY5PF07</accession>
<protein>
    <submittedName>
        <fullName evidence="7">Flippase-like domain-containing protein</fullName>
    </submittedName>
</protein>
<feature type="transmembrane region" description="Helical" evidence="6">
    <location>
        <begin position="7"/>
        <end position="26"/>
    </location>
</feature>
<evidence type="ECO:0000256" key="5">
    <source>
        <dbReference type="ARBA" id="ARBA00023136"/>
    </source>
</evidence>
<dbReference type="NCBIfam" id="TIGR00374">
    <property type="entry name" value="flippase-like domain"/>
    <property type="match status" value="1"/>
</dbReference>
<reference evidence="8" key="1">
    <citation type="submission" date="2021-11" db="EMBL/GenBank/DDBJ databases">
        <title>Cultivation dependent microbiological survey of springs from the worlds oldest radium mine currently devoted to the extraction of radon-saturated water.</title>
        <authorList>
            <person name="Kapinusova G."/>
            <person name="Smrhova T."/>
            <person name="Strejcek M."/>
            <person name="Suman J."/>
            <person name="Jani K."/>
            <person name="Pajer P."/>
            <person name="Uhlik O."/>
        </authorList>
    </citation>
    <scope>NUCLEOTIDE SEQUENCE [LARGE SCALE GENOMIC DNA]</scope>
    <source>
        <strain evidence="8">J379</strain>
    </source>
</reference>
<dbReference type="RefSeq" id="WP_353863776.1">
    <property type="nucleotide sequence ID" value="NZ_CP088295.1"/>
</dbReference>
<feature type="transmembrane region" description="Helical" evidence="6">
    <location>
        <begin position="300"/>
        <end position="318"/>
    </location>
</feature>
<evidence type="ECO:0000256" key="4">
    <source>
        <dbReference type="ARBA" id="ARBA00022989"/>
    </source>
</evidence>
<proteinExistence type="predicted"/>
<dbReference type="PANTHER" id="PTHR39087:SF2">
    <property type="entry name" value="UPF0104 MEMBRANE PROTEIN MJ1595"/>
    <property type="match status" value="1"/>
</dbReference>
<sequence length="337" mass="35785">MLTRIAFFALTGISLYLLAPTLVQVFGSYDELGRLSPWWLLVMVLLQVGSFACLWALQRIAVNTRDWFVVVWSQLAGNAFARVVPGGGAAGAALQYRYLNRAGVPTGIAVTGLTASNLLVFGVLLALPVFAVPSLLNGVHADASLLRGAGAAFSLLLVMFAGGVVLLVFDRPVEAVGELVQKARNRARRRRAPRTDIPERLLEERALILRVMGRRWWEALLAAIGRWLLDFATLLAALYAVGATPSPAAVLLAFVIAQALGQIPLTPGGLGFVEAGLTGTLALVGVTGGGAVLTTLAYRLVSYWLPIPFGVVGAVLLGRRYGKDVEDEAEEIAEAAG</sequence>
<dbReference type="EMBL" id="CP088295">
    <property type="protein sequence ID" value="UUY03264.1"/>
    <property type="molecule type" value="Genomic_DNA"/>
</dbReference>
<feature type="transmembrane region" description="Helical" evidence="6">
    <location>
        <begin position="38"/>
        <end position="57"/>
    </location>
</feature>
<organism evidence="7 8">
    <name type="scientific">Svornostia abyssi</name>
    <dbReference type="NCBI Taxonomy" id="2898438"/>
    <lineage>
        <taxon>Bacteria</taxon>
        <taxon>Bacillati</taxon>
        <taxon>Actinomycetota</taxon>
        <taxon>Thermoleophilia</taxon>
        <taxon>Solirubrobacterales</taxon>
        <taxon>Baekduiaceae</taxon>
        <taxon>Svornostia</taxon>
    </lineage>
</organism>